<keyword evidence="1" id="KW-0812">Transmembrane</keyword>
<keyword evidence="1" id="KW-0472">Membrane</keyword>
<organism evidence="2 3">
    <name type="scientific">Amycolatopsis vastitatis</name>
    <dbReference type="NCBI Taxonomy" id="1905142"/>
    <lineage>
        <taxon>Bacteria</taxon>
        <taxon>Bacillati</taxon>
        <taxon>Actinomycetota</taxon>
        <taxon>Actinomycetes</taxon>
        <taxon>Pseudonocardiales</taxon>
        <taxon>Pseudonocardiaceae</taxon>
        <taxon>Amycolatopsis</taxon>
    </lineage>
</organism>
<comment type="caution">
    <text evidence="2">The sequence shown here is derived from an EMBL/GenBank/DDBJ whole genome shotgun (WGS) entry which is preliminary data.</text>
</comment>
<evidence type="ECO:0000313" key="2">
    <source>
        <dbReference type="EMBL" id="OXM70866.1"/>
    </source>
</evidence>
<sequence>MIDLERKLAETLREQAGEVTPNLDAAWAEQRRRQQRPSRRHRTAVWIAPLAAVLVVLTSVLVATELNTAQPPAPPGDGSETLHLSGFSTQDMSLLRVTDSVRLTEFAGQADAWSAYAFSAIATRTADSMLCVAAVPTGQELKDHVPQYGTKSPQCISARELPVRGVRAAYVGEAGGPLPPGKAVFLVTSEVRSLRLYDAAGDPVPAKEVGALVPAKETGVPGRDRVFLADVKPGSPPVRYELNPVQAHPAGR</sequence>
<keyword evidence="3" id="KW-1185">Reference proteome</keyword>
<dbReference type="EMBL" id="NMUL01000004">
    <property type="protein sequence ID" value="OXM70866.1"/>
    <property type="molecule type" value="Genomic_DNA"/>
</dbReference>
<name>A0A229THZ5_9PSEU</name>
<dbReference type="AlphaFoldDB" id="A0A229THZ5"/>
<accession>A0A229THZ5</accession>
<feature type="transmembrane region" description="Helical" evidence="1">
    <location>
        <begin position="43"/>
        <end position="63"/>
    </location>
</feature>
<dbReference type="OrthoDB" id="3620720at2"/>
<dbReference type="Proteomes" id="UP000215199">
    <property type="component" value="Unassembled WGS sequence"/>
</dbReference>
<keyword evidence="1" id="KW-1133">Transmembrane helix</keyword>
<evidence type="ECO:0000313" key="3">
    <source>
        <dbReference type="Proteomes" id="UP000215199"/>
    </source>
</evidence>
<protein>
    <submittedName>
        <fullName evidence="2">Uncharacterized protein</fullName>
    </submittedName>
</protein>
<proteinExistence type="predicted"/>
<gene>
    <name evidence="2" type="ORF">CF165_03000</name>
</gene>
<dbReference type="RefSeq" id="WP_093945858.1">
    <property type="nucleotide sequence ID" value="NZ_NMUL01000004.1"/>
</dbReference>
<evidence type="ECO:0000256" key="1">
    <source>
        <dbReference type="SAM" id="Phobius"/>
    </source>
</evidence>
<reference evidence="3" key="1">
    <citation type="submission" date="2017-07" db="EMBL/GenBank/DDBJ databases">
        <title>Comparative genome mining reveals phylogenetic distribution patterns of secondary metabolites in Amycolatopsis.</title>
        <authorList>
            <person name="Adamek M."/>
            <person name="Alanjary M."/>
            <person name="Sales-Ortells H."/>
            <person name="Goodfellow M."/>
            <person name="Bull A.T."/>
            <person name="Kalinowski J."/>
            <person name="Ziemert N."/>
        </authorList>
    </citation>
    <scope>NUCLEOTIDE SEQUENCE [LARGE SCALE GENOMIC DNA]</scope>
    <source>
        <strain evidence="3">H5</strain>
    </source>
</reference>